<feature type="binding site" evidence="10">
    <location>
        <position position="438"/>
    </location>
    <ligand>
        <name>Zn(2+)</name>
        <dbReference type="ChEBI" id="CHEBI:29105"/>
    </ligand>
</feature>
<dbReference type="Gene3D" id="3.40.50.10190">
    <property type="entry name" value="BRCT domain"/>
    <property type="match status" value="1"/>
</dbReference>
<dbReference type="NCBIfam" id="TIGR00575">
    <property type="entry name" value="dnlj"/>
    <property type="match status" value="1"/>
</dbReference>
<dbReference type="PROSITE" id="PS01056">
    <property type="entry name" value="DNA_LIGASE_N2"/>
    <property type="match status" value="1"/>
</dbReference>
<protein>
    <recommendedName>
        <fullName evidence="10 11">DNA ligase</fullName>
        <ecNumber evidence="10 11">6.5.1.2</ecNumber>
    </recommendedName>
    <alternativeName>
        <fullName evidence="10">Polydeoxyribonucleotide synthase [NAD(+)]</fullName>
    </alternativeName>
</protein>
<dbReference type="Gene3D" id="2.40.50.140">
    <property type="entry name" value="Nucleic acid-binding proteins"/>
    <property type="match status" value="1"/>
</dbReference>
<dbReference type="InterPro" id="IPR013840">
    <property type="entry name" value="DNAligase_N"/>
</dbReference>
<feature type="binding site" evidence="10">
    <location>
        <position position="422"/>
    </location>
    <ligand>
        <name>Zn(2+)</name>
        <dbReference type="ChEBI" id="CHEBI:29105"/>
    </ligand>
</feature>
<feature type="binding site" evidence="10">
    <location>
        <position position="419"/>
    </location>
    <ligand>
        <name>Zn(2+)</name>
        <dbReference type="ChEBI" id="CHEBI:29105"/>
    </ligand>
</feature>
<dbReference type="Pfam" id="PF03120">
    <property type="entry name" value="OB_DNA_ligase"/>
    <property type="match status" value="1"/>
</dbReference>
<keyword evidence="15" id="KW-1185">Reference proteome</keyword>
<dbReference type="InterPro" id="IPR001679">
    <property type="entry name" value="DNA_ligase"/>
</dbReference>
<dbReference type="HAMAP" id="MF_01588">
    <property type="entry name" value="DNA_ligase_A"/>
    <property type="match status" value="1"/>
</dbReference>
<dbReference type="InterPro" id="IPR001357">
    <property type="entry name" value="BRCT_dom"/>
</dbReference>
<dbReference type="SMART" id="SM00292">
    <property type="entry name" value="BRCT"/>
    <property type="match status" value="1"/>
</dbReference>
<feature type="active site" description="N6-AMP-lysine intermediate" evidence="10">
    <location>
        <position position="126"/>
    </location>
</feature>
<dbReference type="PANTHER" id="PTHR23389:SF9">
    <property type="entry name" value="DNA LIGASE"/>
    <property type="match status" value="1"/>
</dbReference>
<evidence type="ECO:0000313" key="14">
    <source>
        <dbReference type="EMBL" id="MER6273034.1"/>
    </source>
</evidence>
<dbReference type="InterPro" id="IPR013839">
    <property type="entry name" value="DNAligase_adenylation"/>
</dbReference>
<dbReference type="PIRSF" id="PIRSF001604">
    <property type="entry name" value="LigA"/>
    <property type="match status" value="1"/>
</dbReference>
<accession>A0ABV1TTL0</accession>
<proteinExistence type="inferred from homology"/>
<keyword evidence="8 10" id="KW-0234">DNA repair</keyword>
<feature type="binding site" evidence="10">
    <location>
        <position position="301"/>
    </location>
    <ligand>
        <name>NAD(+)</name>
        <dbReference type="ChEBI" id="CHEBI:57540"/>
    </ligand>
</feature>
<dbReference type="SUPFAM" id="SSF56091">
    <property type="entry name" value="DNA ligase/mRNA capping enzyme, catalytic domain"/>
    <property type="match status" value="1"/>
</dbReference>
<dbReference type="Proteomes" id="UP001490365">
    <property type="component" value="Unassembled WGS sequence"/>
</dbReference>
<feature type="binding site" evidence="10">
    <location>
        <position position="444"/>
    </location>
    <ligand>
        <name>Zn(2+)</name>
        <dbReference type="ChEBI" id="CHEBI:29105"/>
    </ligand>
</feature>
<feature type="binding site" evidence="10">
    <location>
        <begin position="93"/>
        <end position="94"/>
    </location>
    <ligand>
        <name>NAD(+)</name>
        <dbReference type="ChEBI" id="CHEBI:57540"/>
    </ligand>
</feature>
<evidence type="ECO:0000256" key="7">
    <source>
        <dbReference type="ARBA" id="ARBA00023027"/>
    </source>
</evidence>
<evidence type="ECO:0000256" key="10">
    <source>
        <dbReference type="HAMAP-Rule" id="MF_01588"/>
    </source>
</evidence>
<dbReference type="SMART" id="SM00532">
    <property type="entry name" value="LIGANc"/>
    <property type="match status" value="1"/>
</dbReference>
<dbReference type="Pfam" id="PF01653">
    <property type="entry name" value="DNA_ligase_aden"/>
    <property type="match status" value="1"/>
</dbReference>
<evidence type="ECO:0000256" key="12">
    <source>
        <dbReference type="SAM" id="MobiDB-lite"/>
    </source>
</evidence>
<dbReference type="Pfam" id="PF00533">
    <property type="entry name" value="BRCT"/>
    <property type="match status" value="1"/>
</dbReference>
<dbReference type="InterPro" id="IPR036420">
    <property type="entry name" value="BRCT_dom_sf"/>
</dbReference>
<dbReference type="RefSeq" id="WP_351961322.1">
    <property type="nucleotide sequence ID" value="NZ_JBEOZM010000027.1"/>
</dbReference>
<keyword evidence="3 10" id="KW-0479">Metal-binding</keyword>
<dbReference type="InterPro" id="IPR010994">
    <property type="entry name" value="RuvA_2-like"/>
</dbReference>
<evidence type="ECO:0000256" key="11">
    <source>
        <dbReference type="RuleBase" id="RU000618"/>
    </source>
</evidence>
<dbReference type="SUPFAM" id="SSF50249">
    <property type="entry name" value="Nucleic acid-binding proteins"/>
    <property type="match status" value="1"/>
</dbReference>
<comment type="caution">
    <text evidence="14">The sequence shown here is derived from an EMBL/GenBank/DDBJ whole genome shotgun (WGS) entry which is preliminary data.</text>
</comment>
<dbReference type="Gene3D" id="6.20.10.30">
    <property type="match status" value="1"/>
</dbReference>
<dbReference type="SUPFAM" id="SSF47781">
    <property type="entry name" value="RuvA domain 2-like"/>
    <property type="match status" value="1"/>
</dbReference>
<evidence type="ECO:0000256" key="3">
    <source>
        <dbReference type="ARBA" id="ARBA00022723"/>
    </source>
</evidence>
<name>A0ABV1TTL0_9ACTN</name>
<dbReference type="PROSITE" id="PS01055">
    <property type="entry name" value="DNA_LIGASE_N1"/>
    <property type="match status" value="1"/>
</dbReference>
<evidence type="ECO:0000256" key="9">
    <source>
        <dbReference type="ARBA" id="ARBA00034005"/>
    </source>
</evidence>
<organism evidence="14 15">
    <name type="scientific">Streptomyces sp. 900105755</name>
    <dbReference type="NCBI Taxonomy" id="3154389"/>
    <lineage>
        <taxon>Bacteria</taxon>
        <taxon>Bacillati</taxon>
        <taxon>Actinomycetota</taxon>
        <taxon>Actinomycetes</taxon>
        <taxon>Kitasatosporales</taxon>
        <taxon>Streptomycetaceae</taxon>
        <taxon>Streptomyces</taxon>
    </lineage>
</organism>
<evidence type="ECO:0000259" key="13">
    <source>
        <dbReference type="PROSITE" id="PS50172"/>
    </source>
</evidence>
<dbReference type="Gene3D" id="3.30.470.30">
    <property type="entry name" value="DNA ligase/mRNA capping enzyme"/>
    <property type="match status" value="1"/>
</dbReference>
<evidence type="ECO:0000256" key="6">
    <source>
        <dbReference type="ARBA" id="ARBA00022842"/>
    </source>
</evidence>
<comment type="catalytic activity">
    <reaction evidence="9 10 11">
        <text>NAD(+) + (deoxyribonucleotide)n-3'-hydroxyl + 5'-phospho-(deoxyribonucleotide)m = (deoxyribonucleotide)n+m + AMP + beta-nicotinamide D-nucleotide.</text>
        <dbReference type="EC" id="6.5.1.2"/>
    </reaction>
</comment>
<feature type="binding site" evidence="10">
    <location>
        <position position="325"/>
    </location>
    <ligand>
        <name>NAD(+)</name>
        <dbReference type="ChEBI" id="CHEBI:57540"/>
    </ligand>
</feature>
<feature type="binding site" evidence="10">
    <location>
        <position position="184"/>
    </location>
    <ligand>
        <name>NAD(+)</name>
        <dbReference type="ChEBI" id="CHEBI:57540"/>
    </ligand>
</feature>
<dbReference type="EMBL" id="JBEOZM010000027">
    <property type="protein sequence ID" value="MER6273034.1"/>
    <property type="molecule type" value="Genomic_DNA"/>
</dbReference>
<evidence type="ECO:0000256" key="8">
    <source>
        <dbReference type="ARBA" id="ARBA00023204"/>
    </source>
</evidence>
<keyword evidence="4 10" id="KW-0227">DNA damage</keyword>
<dbReference type="Pfam" id="PF03119">
    <property type="entry name" value="DNA_ligase_ZBD"/>
    <property type="match status" value="1"/>
</dbReference>
<feature type="binding site" evidence="10">
    <location>
        <position position="147"/>
    </location>
    <ligand>
        <name>NAD(+)</name>
        <dbReference type="ChEBI" id="CHEBI:57540"/>
    </ligand>
</feature>
<comment type="function">
    <text evidence="10">DNA ligase that catalyzes the formation of phosphodiester linkages between 5'-phosphoryl and 3'-hydroxyl groups in double-stranded DNA using NAD as a coenzyme and as the energy source for the reaction. It is essential for DNA replication and repair of damaged DNA.</text>
</comment>
<evidence type="ECO:0000256" key="1">
    <source>
        <dbReference type="ARBA" id="ARBA00022598"/>
    </source>
</evidence>
<dbReference type="CDD" id="cd00114">
    <property type="entry name" value="LIGANc"/>
    <property type="match status" value="1"/>
</dbReference>
<keyword evidence="1 10" id="KW-0436">Ligase</keyword>
<dbReference type="Pfam" id="PF12826">
    <property type="entry name" value="HHH_2"/>
    <property type="match status" value="1"/>
</dbReference>
<feature type="region of interest" description="Disordered" evidence="12">
    <location>
        <begin position="1"/>
        <end position="21"/>
    </location>
</feature>
<dbReference type="InterPro" id="IPR018239">
    <property type="entry name" value="DNA_ligase_AS"/>
</dbReference>
<dbReference type="InterPro" id="IPR012340">
    <property type="entry name" value="NA-bd_OB-fold"/>
</dbReference>
<evidence type="ECO:0000256" key="4">
    <source>
        <dbReference type="ARBA" id="ARBA00022763"/>
    </source>
</evidence>
<keyword evidence="5 10" id="KW-0862">Zinc</keyword>
<dbReference type="InterPro" id="IPR004150">
    <property type="entry name" value="NAD_DNA_ligase_OB"/>
</dbReference>
<dbReference type="Gene3D" id="1.10.287.610">
    <property type="entry name" value="Helix hairpin bin"/>
    <property type="match status" value="1"/>
</dbReference>
<dbReference type="PROSITE" id="PS50172">
    <property type="entry name" value="BRCT"/>
    <property type="match status" value="1"/>
</dbReference>
<comment type="similarity">
    <text evidence="10">Belongs to the NAD-dependent DNA ligase family. LigA subfamily.</text>
</comment>
<dbReference type="InterPro" id="IPR041663">
    <property type="entry name" value="DisA/LigA_HHH"/>
</dbReference>
<keyword evidence="7 10" id="KW-0520">NAD</keyword>
<dbReference type="SUPFAM" id="SSF52113">
    <property type="entry name" value="BRCT domain"/>
    <property type="match status" value="1"/>
</dbReference>
<dbReference type="EC" id="6.5.1.2" evidence="10 11"/>
<evidence type="ECO:0000313" key="15">
    <source>
        <dbReference type="Proteomes" id="UP001490365"/>
    </source>
</evidence>
<keyword evidence="10" id="KW-0464">Manganese</keyword>
<dbReference type="GO" id="GO:0003911">
    <property type="term" value="F:DNA ligase (NAD+) activity"/>
    <property type="evidence" value="ECO:0007669"/>
    <property type="project" value="UniProtKB-EC"/>
</dbReference>
<dbReference type="NCBIfam" id="NF005932">
    <property type="entry name" value="PRK07956.1"/>
    <property type="match status" value="1"/>
</dbReference>
<feature type="binding site" evidence="10">
    <location>
        <position position="124"/>
    </location>
    <ligand>
        <name>NAD(+)</name>
        <dbReference type="ChEBI" id="CHEBI:57540"/>
    </ligand>
</feature>
<sequence>MAGDKQQAETAVPAEAREKHARLAEQIEEHRFRYYVNDAPVISDAEFDKLLKSLEALEDEYPELRTPDSPTQKVAGAYETEFTSVQHRERMLSLDNTFNDDDLAAWAERIHRELGEQEYHFLCELKVDGLAVNLTYEHGRLTRAATRGDGRTGEDITPNVRTIAEIPDRLHGERVPDLVEIRGEVYFPMEKFAELNERLVAAGDKPFANPRNAAAGSLRQKDPRVTASRPLHMVVHGIGALAGFEGLNRLSEAYDLLKTWGLPTSPHNRVVDGLDGVREFIAYYGENRHSVAHEIDGVVVKLDEIRLQGRLGSTARAPRWAIAYKYAPEEVNTRLIDIKVGVGRTGRVTPYAQVEPVTVAGSEVEFATLHNQEVVKAKGVLIGDTVVLRKAGDVIPEILGPVVDLRDGSEREFVMPAECPECGTPLRPMKEGDIDLRCPNARTCPAQLRERVSYLAGRECLDIDHFGGVAAAALTRPLEPADPPLADEGDLFDLTVEKLLPIKAYVLDPDSGLPKRDPKTGEEKVVTVFANQKGEPKKNTLALLQKIEEAKTRPLARFLNGLSIRHVGPVAAQALAREFRSIDRIEQATEEELSNIDGVGGIIATALKEWFAEEWHREIIRKWKAAGVPLEDESTGEDEGPRPLEGLTVVVTGTLEHYTRDGAKDALQSRGAKVTGSVSKKTAFVVVGDNPGSKYDKAMQLKVPVLNEDGFVVLLEQGPEAAAEVALPTGE</sequence>
<dbReference type="InterPro" id="IPR033136">
    <property type="entry name" value="DNA_ligase_CS"/>
</dbReference>
<gene>
    <name evidence="10 14" type="primary">ligA</name>
    <name evidence="14" type="ORF">ABT211_38080</name>
</gene>
<keyword evidence="6 10" id="KW-0460">Magnesium</keyword>
<evidence type="ECO:0000256" key="2">
    <source>
        <dbReference type="ARBA" id="ARBA00022705"/>
    </source>
</evidence>
<dbReference type="PANTHER" id="PTHR23389">
    <property type="entry name" value="CHROMOSOME TRANSMISSION FIDELITY FACTOR 18"/>
    <property type="match status" value="1"/>
</dbReference>
<dbReference type="InterPro" id="IPR004149">
    <property type="entry name" value="Znf_DNAligase_C4"/>
</dbReference>
<feature type="domain" description="BRCT" evidence="13">
    <location>
        <begin position="639"/>
        <end position="709"/>
    </location>
</feature>
<reference evidence="14 15" key="1">
    <citation type="submission" date="2024-06" db="EMBL/GenBank/DDBJ databases">
        <title>The Natural Products Discovery Center: Release of the First 8490 Sequenced Strains for Exploring Actinobacteria Biosynthetic Diversity.</title>
        <authorList>
            <person name="Kalkreuter E."/>
            <person name="Kautsar S.A."/>
            <person name="Yang D."/>
            <person name="Bader C.D."/>
            <person name="Teijaro C.N."/>
            <person name="Fluegel L."/>
            <person name="Davis C.M."/>
            <person name="Simpson J.R."/>
            <person name="Lauterbach L."/>
            <person name="Steele A.D."/>
            <person name="Gui C."/>
            <person name="Meng S."/>
            <person name="Li G."/>
            <person name="Viehrig K."/>
            <person name="Ye F."/>
            <person name="Su P."/>
            <person name="Kiefer A.F."/>
            <person name="Nichols A."/>
            <person name="Cepeda A.J."/>
            <person name="Yan W."/>
            <person name="Fan B."/>
            <person name="Jiang Y."/>
            <person name="Adhikari A."/>
            <person name="Zheng C.-J."/>
            <person name="Schuster L."/>
            <person name="Cowan T.M."/>
            <person name="Smanski M.J."/>
            <person name="Chevrette M.G."/>
            <person name="De Carvalho L.P.S."/>
            <person name="Shen B."/>
        </authorList>
    </citation>
    <scope>NUCLEOTIDE SEQUENCE [LARGE SCALE GENOMIC DNA]</scope>
    <source>
        <strain evidence="14 15">NPDC001694</strain>
    </source>
</reference>
<feature type="binding site" evidence="10">
    <location>
        <begin position="44"/>
        <end position="48"/>
    </location>
    <ligand>
        <name>NAD(+)</name>
        <dbReference type="ChEBI" id="CHEBI:57540"/>
    </ligand>
</feature>
<dbReference type="Gene3D" id="1.10.150.20">
    <property type="entry name" value="5' to 3' exonuclease, C-terminal subdomain"/>
    <property type="match status" value="2"/>
</dbReference>
<keyword evidence="2 10" id="KW-0235">DNA replication</keyword>
<comment type="cofactor">
    <cofactor evidence="10">
        <name>Mg(2+)</name>
        <dbReference type="ChEBI" id="CHEBI:18420"/>
    </cofactor>
    <cofactor evidence="10">
        <name>Mn(2+)</name>
        <dbReference type="ChEBI" id="CHEBI:29035"/>
    </cofactor>
</comment>
<evidence type="ECO:0000256" key="5">
    <source>
        <dbReference type="ARBA" id="ARBA00022833"/>
    </source>
</evidence>